<accession>A0A6N3CF55</accession>
<reference evidence="3" key="1">
    <citation type="submission" date="2019-11" db="EMBL/GenBank/DDBJ databases">
        <authorList>
            <person name="Feng L."/>
        </authorList>
    </citation>
    <scope>NUCLEOTIDE SEQUENCE</scope>
    <source>
        <strain evidence="3">SsimulansLFYP27</strain>
    </source>
</reference>
<evidence type="ECO:0000256" key="1">
    <source>
        <dbReference type="SAM" id="MobiDB-lite"/>
    </source>
</evidence>
<feature type="compositionally biased region" description="Basic and acidic residues" evidence="1">
    <location>
        <begin position="94"/>
        <end position="129"/>
    </location>
</feature>
<proteinExistence type="predicted"/>
<evidence type="ECO:0008006" key="4">
    <source>
        <dbReference type="Google" id="ProtNLM"/>
    </source>
</evidence>
<evidence type="ECO:0000313" key="3">
    <source>
        <dbReference type="EMBL" id="VYU11803.1"/>
    </source>
</evidence>
<feature type="compositionally biased region" description="Basic and acidic residues" evidence="1">
    <location>
        <begin position="24"/>
        <end position="36"/>
    </location>
</feature>
<dbReference type="EMBL" id="CACRUO010000031">
    <property type="protein sequence ID" value="VYU11803.1"/>
    <property type="molecule type" value="Genomic_DNA"/>
</dbReference>
<protein>
    <recommendedName>
        <fullName evidence="4">Lipoprotein</fullName>
    </recommendedName>
</protein>
<dbReference type="AlphaFoldDB" id="A0A6N3CF55"/>
<feature type="signal peptide" evidence="2">
    <location>
        <begin position="1"/>
        <end position="18"/>
    </location>
</feature>
<dbReference type="PROSITE" id="PS51257">
    <property type="entry name" value="PROKAR_LIPOPROTEIN"/>
    <property type="match status" value="1"/>
</dbReference>
<organism evidence="3">
    <name type="scientific">Staphylococcus simulans</name>
    <dbReference type="NCBI Taxonomy" id="1286"/>
    <lineage>
        <taxon>Bacteria</taxon>
        <taxon>Bacillati</taxon>
        <taxon>Bacillota</taxon>
        <taxon>Bacilli</taxon>
        <taxon>Bacillales</taxon>
        <taxon>Staphylococcaceae</taxon>
        <taxon>Staphylococcus</taxon>
    </lineage>
</organism>
<sequence length="294" mass="33402">MKRHHLLLGLLCSTLLLASCGHKDNNEKQADQKQEETTDTQSQDQSPKEKKQTHTTYHTKQDIKIEVHEAEKKDKAHADTDTNKNAQTKQTQQETDKTTQATEKDAQSSDSSKKNEEPNLERDGGKVKGPEALAPGPEADMDRKHIAMMLLDPKLNKTYVNAKDLKQKTYKTDDGQQVRIPNYVLFQSLEVPQVENGPEGMQYYFVTHTKDPDKKTVIGVSDNEIVIGKSTISSEDAVSQKVKLDYNQFIQEEETQVFKVKELEQLKLDSNEINALTRHIYQATPHTLQFVPEN</sequence>
<feature type="chain" id="PRO_5039314115" description="Lipoprotein" evidence="2">
    <location>
        <begin position="19"/>
        <end position="294"/>
    </location>
</feature>
<feature type="compositionally biased region" description="Low complexity" evidence="1">
    <location>
        <begin position="83"/>
        <end position="93"/>
    </location>
</feature>
<dbReference type="RefSeq" id="WP_002479969.1">
    <property type="nucleotide sequence ID" value="NZ_CACRUO010000031.1"/>
</dbReference>
<gene>
    <name evidence="3" type="ORF">SSLFYP27_01466</name>
</gene>
<keyword evidence="2" id="KW-0732">Signal</keyword>
<feature type="compositionally biased region" description="Basic and acidic residues" evidence="1">
    <location>
        <begin position="59"/>
        <end position="82"/>
    </location>
</feature>
<feature type="region of interest" description="Disordered" evidence="1">
    <location>
        <begin position="24"/>
        <end position="140"/>
    </location>
</feature>
<name>A0A6N3CF55_STASI</name>
<evidence type="ECO:0000256" key="2">
    <source>
        <dbReference type="SAM" id="SignalP"/>
    </source>
</evidence>